<dbReference type="Gene3D" id="3.30.300.30">
    <property type="match status" value="1"/>
</dbReference>
<gene>
    <name evidence="5" type="ORF">I5L79_00075</name>
</gene>
<evidence type="ECO:0000256" key="2">
    <source>
        <dbReference type="ARBA" id="ARBA00022598"/>
    </source>
</evidence>
<dbReference type="RefSeq" id="WP_196952983.1">
    <property type="nucleotide sequence ID" value="NZ_JADWYK010000001.1"/>
</dbReference>
<dbReference type="InterPro" id="IPR045851">
    <property type="entry name" value="AMP-bd_C_sf"/>
</dbReference>
<dbReference type="EMBL" id="JADWYK010000001">
    <property type="protein sequence ID" value="MBG8551919.1"/>
    <property type="molecule type" value="Genomic_DNA"/>
</dbReference>
<dbReference type="InterPro" id="IPR000873">
    <property type="entry name" value="AMP-dep_synth/lig_dom"/>
</dbReference>
<dbReference type="InterPro" id="IPR025110">
    <property type="entry name" value="AMP-bd_C"/>
</dbReference>
<name>A0ABS0KVL7_9BACT</name>
<evidence type="ECO:0000259" key="4">
    <source>
        <dbReference type="Pfam" id="PF13193"/>
    </source>
</evidence>
<evidence type="ECO:0000256" key="1">
    <source>
        <dbReference type="ARBA" id="ARBA00006432"/>
    </source>
</evidence>
<proteinExistence type="inferred from homology"/>
<dbReference type="InterPro" id="IPR042099">
    <property type="entry name" value="ANL_N_sf"/>
</dbReference>
<accession>A0ABS0KVL7</accession>
<evidence type="ECO:0000259" key="3">
    <source>
        <dbReference type="Pfam" id="PF00501"/>
    </source>
</evidence>
<dbReference type="GO" id="GO:0016874">
    <property type="term" value="F:ligase activity"/>
    <property type="evidence" value="ECO:0007669"/>
    <property type="project" value="UniProtKB-KW"/>
</dbReference>
<feature type="domain" description="AMP-binding enzyme C-terminal" evidence="4">
    <location>
        <begin position="474"/>
        <end position="549"/>
    </location>
</feature>
<dbReference type="InterPro" id="IPR020845">
    <property type="entry name" value="AMP-binding_CS"/>
</dbReference>
<organism evidence="5 6">
    <name type="scientific">Hymenobacter guriensis</name>
    <dbReference type="NCBI Taxonomy" id="2793065"/>
    <lineage>
        <taxon>Bacteria</taxon>
        <taxon>Pseudomonadati</taxon>
        <taxon>Bacteroidota</taxon>
        <taxon>Cytophagia</taxon>
        <taxon>Cytophagales</taxon>
        <taxon>Hymenobacteraceae</taxon>
        <taxon>Hymenobacter</taxon>
    </lineage>
</organism>
<dbReference type="PANTHER" id="PTHR43201">
    <property type="entry name" value="ACYL-COA SYNTHETASE"/>
    <property type="match status" value="1"/>
</dbReference>
<evidence type="ECO:0000313" key="6">
    <source>
        <dbReference type="Proteomes" id="UP000601099"/>
    </source>
</evidence>
<dbReference type="Gene3D" id="3.40.50.12780">
    <property type="entry name" value="N-terminal domain of ligase-like"/>
    <property type="match status" value="1"/>
</dbReference>
<keyword evidence="2 5" id="KW-0436">Ligase</keyword>
<dbReference type="PANTHER" id="PTHR43201:SF5">
    <property type="entry name" value="MEDIUM-CHAIN ACYL-COA LIGASE ACSF2, MITOCHONDRIAL"/>
    <property type="match status" value="1"/>
</dbReference>
<dbReference type="Pfam" id="PF00501">
    <property type="entry name" value="AMP-binding"/>
    <property type="match status" value="1"/>
</dbReference>
<evidence type="ECO:0000313" key="5">
    <source>
        <dbReference type="EMBL" id="MBG8551919.1"/>
    </source>
</evidence>
<protein>
    <submittedName>
        <fullName evidence="5">Acyl--CoA ligase</fullName>
    </submittedName>
</protein>
<reference evidence="5 6" key="1">
    <citation type="submission" date="2020-11" db="EMBL/GenBank/DDBJ databases">
        <title>Hymenobacter sp.</title>
        <authorList>
            <person name="Kim M.K."/>
        </authorList>
    </citation>
    <scope>NUCLEOTIDE SEQUENCE [LARGE SCALE GENOMIC DNA]</scope>
    <source>
        <strain evidence="5 6">BT594</strain>
    </source>
</reference>
<dbReference type="Proteomes" id="UP000601099">
    <property type="component" value="Unassembled WGS sequence"/>
</dbReference>
<sequence length="566" mass="61458">MLHQRALDFPDAPCYLFPERDQVCTWRSLWEEVQAIAAGLRQLGIRNQDRIAILMEGRPEQIICIYAAIAAGGVAVPLSTYLTREELKGCLLEARPAVFIMGSAEHHIGHSQLTDVVAANSGAEALSEDHWIPCHAFVLGSPVQPASGFQPYEALKAPTVPETPALDAPGLTAYEPAFLLFSSGTTGRPKAILRSAAAFTSRKPAGGSQKPNAFQSFLSRKGNAYVNRFVALNLLPLYHLAGIGMMLTPLQVCNARLAMLARFNPVRGLDAIAQTKARFLVGTPHMVQAMLALEQAPASRLGSVLGVFFASAALQPHVLEQTIQGFKNLYFFFVSYGSTETGAVANGICFIPNRRHTAVSLLLRILRSMNYLDGEISLRAFASTPASIGGRIAHQVEVGIRGMHTGEWLPAGQEGEILVRSYRLVPGSTHAPVDAEGWFRTGDLGYVDAHNCLMITDRLKRVISRGGEKIAPAEIERVIKQQPGIEEVLVLGLPDTLYGEVIAAAFTEKTGARVPIEVLREALQTLLSSFKVPQHFLRLPALPLNATGKIDVAKVRNELLQMIHSS</sequence>
<dbReference type="PROSITE" id="PS00455">
    <property type="entry name" value="AMP_BINDING"/>
    <property type="match status" value="1"/>
</dbReference>
<dbReference type="Pfam" id="PF13193">
    <property type="entry name" value="AMP-binding_C"/>
    <property type="match status" value="1"/>
</dbReference>
<comment type="similarity">
    <text evidence="1">Belongs to the ATP-dependent AMP-binding enzyme family.</text>
</comment>
<feature type="domain" description="AMP-dependent synthetase/ligase" evidence="3">
    <location>
        <begin position="3"/>
        <end position="427"/>
    </location>
</feature>
<comment type="caution">
    <text evidence="5">The sequence shown here is derived from an EMBL/GenBank/DDBJ whole genome shotgun (WGS) entry which is preliminary data.</text>
</comment>
<dbReference type="SUPFAM" id="SSF56801">
    <property type="entry name" value="Acetyl-CoA synthetase-like"/>
    <property type="match status" value="1"/>
</dbReference>
<dbReference type="CDD" id="cd04433">
    <property type="entry name" value="AFD_class_I"/>
    <property type="match status" value="1"/>
</dbReference>
<keyword evidence="6" id="KW-1185">Reference proteome</keyword>